<dbReference type="InterPro" id="IPR011990">
    <property type="entry name" value="TPR-like_helical_dom_sf"/>
</dbReference>
<feature type="transmembrane region" description="Helical" evidence="3">
    <location>
        <begin position="42"/>
        <end position="60"/>
    </location>
</feature>
<organism evidence="4 5">
    <name type="scientific">Botrimarina colliarenosi</name>
    <dbReference type="NCBI Taxonomy" id="2528001"/>
    <lineage>
        <taxon>Bacteria</taxon>
        <taxon>Pseudomonadati</taxon>
        <taxon>Planctomycetota</taxon>
        <taxon>Planctomycetia</taxon>
        <taxon>Pirellulales</taxon>
        <taxon>Lacipirellulaceae</taxon>
        <taxon>Botrimarina</taxon>
    </lineage>
</organism>
<feature type="transmembrane region" description="Helical" evidence="3">
    <location>
        <begin position="414"/>
        <end position="432"/>
    </location>
</feature>
<keyword evidence="3" id="KW-0472">Membrane</keyword>
<feature type="transmembrane region" description="Helical" evidence="3">
    <location>
        <begin position="195"/>
        <end position="218"/>
    </location>
</feature>
<dbReference type="EMBL" id="SJPR01000004">
    <property type="protein sequence ID" value="TWT96169.1"/>
    <property type="molecule type" value="Genomic_DNA"/>
</dbReference>
<keyword evidence="5" id="KW-1185">Reference proteome</keyword>
<feature type="transmembrane region" description="Helical" evidence="3">
    <location>
        <begin position="153"/>
        <end position="175"/>
    </location>
</feature>
<keyword evidence="3" id="KW-1133">Transmembrane helix</keyword>
<evidence type="ECO:0000256" key="1">
    <source>
        <dbReference type="PROSITE-ProRule" id="PRU00339"/>
    </source>
</evidence>
<evidence type="ECO:0000256" key="2">
    <source>
        <dbReference type="SAM" id="MobiDB-lite"/>
    </source>
</evidence>
<dbReference type="PROSITE" id="PS50005">
    <property type="entry name" value="TPR"/>
    <property type="match status" value="1"/>
</dbReference>
<feature type="transmembrane region" description="Helical" evidence="3">
    <location>
        <begin position="72"/>
        <end position="96"/>
    </location>
</feature>
<dbReference type="OrthoDB" id="5469233at2"/>
<reference evidence="4 5" key="1">
    <citation type="submission" date="2019-02" db="EMBL/GenBank/DDBJ databases">
        <title>Deep-cultivation of Planctomycetes and their phenomic and genomic characterization uncovers novel biology.</title>
        <authorList>
            <person name="Wiegand S."/>
            <person name="Jogler M."/>
            <person name="Boedeker C."/>
            <person name="Pinto D."/>
            <person name="Vollmers J."/>
            <person name="Rivas-Marin E."/>
            <person name="Kohn T."/>
            <person name="Peeters S.H."/>
            <person name="Heuer A."/>
            <person name="Rast P."/>
            <person name="Oberbeckmann S."/>
            <person name="Bunk B."/>
            <person name="Jeske O."/>
            <person name="Meyerdierks A."/>
            <person name="Storesund J.E."/>
            <person name="Kallscheuer N."/>
            <person name="Luecker S."/>
            <person name="Lage O.M."/>
            <person name="Pohl T."/>
            <person name="Merkel B.J."/>
            <person name="Hornburger P."/>
            <person name="Mueller R.-W."/>
            <person name="Bruemmer F."/>
            <person name="Labrenz M."/>
            <person name="Spormann A.M."/>
            <person name="Op Den Camp H."/>
            <person name="Overmann J."/>
            <person name="Amann R."/>
            <person name="Jetten M.S.M."/>
            <person name="Mascher T."/>
            <person name="Medema M.H."/>
            <person name="Devos D.P."/>
            <person name="Kaster A.-K."/>
            <person name="Ovreas L."/>
            <person name="Rohde M."/>
            <person name="Galperin M.Y."/>
            <person name="Jogler C."/>
        </authorList>
    </citation>
    <scope>NUCLEOTIDE SEQUENCE [LARGE SCALE GENOMIC DNA]</scope>
    <source>
        <strain evidence="4 5">Pla108</strain>
    </source>
</reference>
<dbReference type="InterPro" id="IPR051533">
    <property type="entry name" value="WaaL-like"/>
</dbReference>
<proteinExistence type="predicted"/>
<feature type="repeat" description="TPR" evidence="1">
    <location>
        <begin position="731"/>
        <end position="764"/>
    </location>
</feature>
<feature type="transmembrane region" description="Helical" evidence="3">
    <location>
        <begin position="127"/>
        <end position="146"/>
    </location>
</feature>
<name>A0A5C6A9E6_9BACT</name>
<feature type="transmembrane region" description="Helical" evidence="3">
    <location>
        <begin position="383"/>
        <end position="402"/>
    </location>
</feature>
<dbReference type="Proteomes" id="UP000317421">
    <property type="component" value="Unassembled WGS sequence"/>
</dbReference>
<feature type="transmembrane region" description="Helical" evidence="3">
    <location>
        <begin position="478"/>
        <end position="496"/>
    </location>
</feature>
<feature type="compositionally biased region" description="Low complexity" evidence="2">
    <location>
        <begin position="836"/>
        <end position="845"/>
    </location>
</feature>
<evidence type="ECO:0000313" key="5">
    <source>
        <dbReference type="Proteomes" id="UP000317421"/>
    </source>
</evidence>
<dbReference type="Gene3D" id="1.25.40.10">
    <property type="entry name" value="Tetratricopeptide repeat domain"/>
    <property type="match status" value="1"/>
</dbReference>
<evidence type="ECO:0000313" key="4">
    <source>
        <dbReference type="EMBL" id="TWT96169.1"/>
    </source>
</evidence>
<keyword evidence="1" id="KW-0802">TPR repeat</keyword>
<evidence type="ECO:0000256" key="3">
    <source>
        <dbReference type="SAM" id="Phobius"/>
    </source>
</evidence>
<keyword evidence="3" id="KW-0812">Transmembrane</keyword>
<gene>
    <name evidence="4" type="ORF">Pla108_32560</name>
</gene>
<dbReference type="AlphaFoldDB" id="A0A5C6A9E6"/>
<dbReference type="PANTHER" id="PTHR37422">
    <property type="entry name" value="TEICHURONIC ACID BIOSYNTHESIS PROTEIN TUAE"/>
    <property type="match status" value="1"/>
</dbReference>
<dbReference type="PANTHER" id="PTHR37422:SF23">
    <property type="entry name" value="TEICHURONIC ACID BIOSYNTHESIS PROTEIN TUAE"/>
    <property type="match status" value="1"/>
</dbReference>
<feature type="transmembrane region" description="Helical" evidence="3">
    <location>
        <begin position="438"/>
        <end position="457"/>
    </location>
</feature>
<dbReference type="InterPro" id="IPR019734">
    <property type="entry name" value="TPR_rpt"/>
</dbReference>
<feature type="transmembrane region" description="Helical" evidence="3">
    <location>
        <begin position="18"/>
        <end position="36"/>
    </location>
</feature>
<protein>
    <submittedName>
        <fullName evidence="4">Uncharacterized protein</fullName>
    </submittedName>
</protein>
<dbReference type="Pfam" id="PF14559">
    <property type="entry name" value="TPR_19"/>
    <property type="match status" value="1"/>
</dbReference>
<dbReference type="SUPFAM" id="SSF48452">
    <property type="entry name" value="TPR-like"/>
    <property type="match status" value="1"/>
</dbReference>
<sequence>MNPPPLPPLPNPTERRRSLAVVGAVVAVVAVSTVAYGGVSAWLQPLLALAATLLGVAAAWRWRGGGMRVEAAALALLTLFVAFQLLPLPIAGVGILSPVRAESLRDLSEEAPAWATVSYYTPATREGLAHLLLGAAVFASVAIGVRSGESVRWLLAGLFTVGVAESVLAIGQIAVKAPGIYGDPGLGVGPWVGSFLNHSNFCQLINVSIGAGVGLLLIRASDQRRRAGRSRRRVSLNGYLQEQGVLVCGLAVQVVAIALSFSRGGALGMALGLSALAVVGGLGQKKGAWGWWVISSAFLAAATLLMVGGEAFYERISSAEVGAAYDDRLELSAAVAGVGWRHGVVGTGLGTHRFVFPAFDTTQSSALAEQADNDHAQLFEETGAVGVLLVGLFLAALVSRGARTVRRSKSSTRYALYGVLYALAACGVQSLGDFGLRLPAVFCAMAAMCGLTPALAARSAERLSVGARPFSRPSWASLAVAIAVLVVGAMFTRLAWRDYQAGQWASVAYGLEQDLLRSDWDGDSADYVDLLAAAQTASEVCPADVELAYWLNAYRWQAFVGGADPSELVAEPAGREVAEQLVAELVKTRALCPTYGPTHTLEGKVRLALGDLAGFDRIETGYALTPNDPEACYAAACVACLRVPPDPERAKALLRRCVGLSEFHYREAAGLLIDFFSDYATPTEWAVGDDERLRALADLADQRGRDDLAEDFRKDSMDLTAAQVAEGGATAEQIVTVASRIRQEGDLERAIDLYRQALALQHGNVVWRLKLADMLAELGRFEEAYREARLSFRLKPGWEPARKRMEELILKVEQNETFPVPDWDDAGRRSADDPAEASPDPSPAEGQGGPSE</sequence>
<accession>A0A5C6A9E6</accession>
<feature type="transmembrane region" description="Helical" evidence="3">
    <location>
        <begin position="239"/>
        <end position="259"/>
    </location>
</feature>
<dbReference type="RefSeq" id="WP_146445950.1">
    <property type="nucleotide sequence ID" value="NZ_SJPR01000004.1"/>
</dbReference>
<feature type="transmembrane region" description="Helical" evidence="3">
    <location>
        <begin position="265"/>
        <end position="282"/>
    </location>
</feature>
<feature type="region of interest" description="Disordered" evidence="2">
    <location>
        <begin position="816"/>
        <end position="852"/>
    </location>
</feature>
<comment type="caution">
    <text evidence="4">The sequence shown here is derived from an EMBL/GenBank/DDBJ whole genome shotgun (WGS) entry which is preliminary data.</text>
</comment>
<feature type="transmembrane region" description="Helical" evidence="3">
    <location>
        <begin position="289"/>
        <end position="308"/>
    </location>
</feature>